<feature type="compositionally biased region" description="Low complexity" evidence="2">
    <location>
        <begin position="416"/>
        <end position="429"/>
    </location>
</feature>
<dbReference type="Proteomes" id="UP001189429">
    <property type="component" value="Unassembled WGS sequence"/>
</dbReference>
<feature type="region of interest" description="Disordered" evidence="2">
    <location>
        <begin position="745"/>
        <end position="790"/>
    </location>
</feature>
<feature type="non-terminal residue" evidence="3">
    <location>
        <position position="1052"/>
    </location>
</feature>
<organism evidence="3 4">
    <name type="scientific">Prorocentrum cordatum</name>
    <dbReference type="NCBI Taxonomy" id="2364126"/>
    <lineage>
        <taxon>Eukaryota</taxon>
        <taxon>Sar</taxon>
        <taxon>Alveolata</taxon>
        <taxon>Dinophyceae</taxon>
        <taxon>Prorocentrales</taxon>
        <taxon>Prorocentraceae</taxon>
        <taxon>Prorocentrum</taxon>
    </lineage>
</organism>
<comment type="caution">
    <text evidence="3">The sequence shown here is derived from an EMBL/GenBank/DDBJ whole genome shotgun (WGS) entry which is preliminary data.</text>
</comment>
<feature type="region of interest" description="Disordered" evidence="2">
    <location>
        <begin position="626"/>
        <end position="658"/>
    </location>
</feature>
<feature type="region of interest" description="Disordered" evidence="2">
    <location>
        <begin position="416"/>
        <end position="449"/>
    </location>
</feature>
<feature type="compositionally biased region" description="Basic residues" evidence="2">
    <location>
        <begin position="1043"/>
        <end position="1052"/>
    </location>
</feature>
<gene>
    <name evidence="3" type="ORF">PCOR1329_LOCUS18918</name>
</gene>
<feature type="compositionally biased region" description="Low complexity" evidence="2">
    <location>
        <begin position="1000"/>
        <end position="1024"/>
    </location>
</feature>
<dbReference type="EMBL" id="CAUYUJ010005991">
    <property type="protein sequence ID" value="CAK0815733.1"/>
    <property type="molecule type" value="Genomic_DNA"/>
</dbReference>
<feature type="region of interest" description="Disordered" evidence="2">
    <location>
        <begin position="240"/>
        <end position="260"/>
    </location>
</feature>
<keyword evidence="4" id="KW-1185">Reference proteome</keyword>
<evidence type="ECO:0000313" key="4">
    <source>
        <dbReference type="Proteomes" id="UP001189429"/>
    </source>
</evidence>
<keyword evidence="1" id="KW-0175">Coiled coil</keyword>
<feature type="coiled-coil region" evidence="1">
    <location>
        <begin position="313"/>
        <end position="347"/>
    </location>
</feature>
<protein>
    <submittedName>
        <fullName evidence="3">Uncharacterized protein</fullName>
    </submittedName>
</protein>
<sequence>MAAMVKPSFSFAKSVPAEAEYSTQCVEFPILALFPRPFLLEAVESLTIEDLRPALPLADARRRGLAQLEGESAAQSSIARGAMANATCAGVPTDDDTVALQLERATEGTPSEREDCMGRAADGMLDDWGDQSSDIYQLRKHADIDEVYEPAICREFWDQPDGAPTLQGAFEDIIHHFFDGWGKAQRDLLGVVHGGCDTLAGEAGVTAGTRRVMRKTPLVRSSVRLPGPLAGVLAPLPGSQRRSCGGTDLETGAESQGGAAAAGRAASSPILKVIELLRGMAARGQAAKLEEEAKYAAFGQWCKDETKRKLWEIQTSDDEISLLKATIAKAESRIQKLDARVKERDEDVARWQADERAATELRTKEADNYRATHEDYTEFLNAIDQAVLVLQRRAAPVEQAALLQTVAKAAAHMAAGAPAGSRADQAARGPGEGAEERGQLPGPGGAEGRTLRLERDVGWLASQLAGLRKELAAEAESLRRGLQRVGQAVHAVRDVIDAQAEAGLRAEDAAFPEWASSALQDLQAQVRELRAVAGRGGGVPAATGAASAGGLLEGAGQLLLANAREQLLGARLDSAVSGLEQRLRCQVRAAAASADAAAASRAAEAERRICADVARLERRLLAAEGARRGGAAGGPDGALPAEAPRSPRACAAQDAPDGSGRALGAPLAAREALQREVSSRCAELGEELCARAESAAAAAAAESTAELREAVSGTGRALAEVREELRAFVEEQRVFCGFLDEEHRSHQDLGRPGAAGPRGAGAPGGPGPAAPRSAGGVPTEARGRAAEPADAEHAFRVVVRELPLVPDSAKEVLAALLQQGQHRARQGQPDVYSPPEAAAYEFQSGGVVDMLKKLRDEFADKRSQLEVEELNNNHNYEQLMQVASAVDGHGGGSGVARGQHLQRAARVLEEARRRGRDGAAAGGVRGQPCPDHVRPHAGSGVPRWPQGALPRQGLRLRGAAEAAGRGARGDPQGGGRHLRRGGAGCRREALRCGLRRRAAADPARGSGAAAGRAARHAAAGQPRAVPGRPRPEHGQQAPLAGGRARRGRPLRE</sequence>
<feature type="region of interest" description="Disordered" evidence="2">
    <location>
        <begin position="914"/>
        <end position="1052"/>
    </location>
</feature>
<evidence type="ECO:0000256" key="1">
    <source>
        <dbReference type="SAM" id="Coils"/>
    </source>
</evidence>
<feature type="compositionally biased region" description="Basic and acidic residues" evidence="2">
    <location>
        <begin position="781"/>
        <end position="790"/>
    </location>
</feature>
<reference evidence="3" key="1">
    <citation type="submission" date="2023-10" db="EMBL/GenBank/DDBJ databases">
        <authorList>
            <person name="Chen Y."/>
            <person name="Shah S."/>
            <person name="Dougan E. K."/>
            <person name="Thang M."/>
            <person name="Chan C."/>
        </authorList>
    </citation>
    <scope>NUCLEOTIDE SEQUENCE [LARGE SCALE GENOMIC DNA]</scope>
</reference>
<name>A0ABN9R9Z2_9DINO</name>
<accession>A0ABN9R9Z2</accession>
<evidence type="ECO:0000313" key="3">
    <source>
        <dbReference type="EMBL" id="CAK0815733.1"/>
    </source>
</evidence>
<evidence type="ECO:0000256" key="2">
    <source>
        <dbReference type="SAM" id="MobiDB-lite"/>
    </source>
</evidence>
<feature type="compositionally biased region" description="Low complexity" evidence="2">
    <location>
        <begin position="951"/>
        <end position="965"/>
    </location>
</feature>
<proteinExistence type="predicted"/>